<gene>
    <name evidence="2" type="ORF">BST86_06810</name>
</gene>
<keyword evidence="1" id="KW-1133">Transmembrane helix</keyword>
<protein>
    <recommendedName>
        <fullName evidence="4">DUF1328 domain-containing protein</fullName>
    </recommendedName>
</protein>
<evidence type="ECO:0008006" key="4">
    <source>
        <dbReference type="Google" id="ProtNLM"/>
    </source>
</evidence>
<evidence type="ECO:0000313" key="3">
    <source>
        <dbReference type="Proteomes" id="UP000239532"/>
    </source>
</evidence>
<reference evidence="2 3" key="1">
    <citation type="submission" date="2016-11" db="EMBL/GenBank/DDBJ databases">
        <title>Trade-off between light-utilization and light-protection in marine flavobacteria.</title>
        <authorList>
            <person name="Kumagai Y."/>
        </authorList>
    </citation>
    <scope>NUCLEOTIDE SEQUENCE [LARGE SCALE GENOMIC DNA]</scope>
    <source>
        <strain evidence="2 3">JCM 17109</strain>
    </source>
</reference>
<keyword evidence="1" id="KW-0812">Transmembrane</keyword>
<accession>A0A2S9WTM8</accession>
<dbReference type="RefSeq" id="WP_105982621.1">
    <property type="nucleotide sequence ID" value="NZ_MQUC01000003.1"/>
</dbReference>
<dbReference type="Proteomes" id="UP000239532">
    <property type="component" value="Unassembled WGS sequence"/>
</dbReference>
<dbReference type="OrthoDB" id="1453511at2"/>
<name>A0A2S9WTM8_9FLAO</name>
<keyword evidence="1" id="KW-0472">Membrane</keyword>
<dbReference type="EMBL" id="MQUC01000003">
    <property type="protein sequence ID" value="PRP66834.1"/>
    <property type="molecule type" value="Genomic_DNA"/>
</dbReference>
<dbReference type="AlphaFoldDB" id="A0A2S9WTM8"/>
<evidence type="ECO:0000313" key="2">
    <source>
        <dbReference type="EMBL" id="PRP66834.1"/>
    </source>
</evidence>
<keyword evidence="3" id="KW-1185">Reference proteome</keyword>
<sequence length="66" mass="7438">MNKFILILAIVATLSGIIGFTVDFAATSFLRILFLVTADIAVILLLGKFLFQSEKGKRIRQRIRVR</sequence>
<evidence type="ECO:0000256" key="1">
    <source>
        <dbReference type="SAM" id="Phobius"/>
    </source>
</evidence>
<comment type="caution">
    <text evidence="2">The sequence shown here is derived from an EMBL/GenBank/DDBJ whole genome shotgun (WGS) entry which is preliminary data.</text>
</comment>
<feature type="transmembrane region" description="Helical" evidence="1">
    <location>
        <begin position="29"/>
        <end position="51"/>
    </location>
</feature>
<proteinExistence type="predicted"/>
<organism evidence="2 3">
    <name type="scientific">Nonlabens agnitus</name>
    <dbReference type="NCBI Taxonomy" id="870484"/>
    <lineage>
        <taxon>Bacteria</taxon>
        <taxon>Pseudomonadati</taxon>
        <taxon>Bacteroidota</taxon>
        <taxon>Flavobacteriia</taxon>
        <taxon>Flavobacteriales</taxon>
        <taxon>Flavobacteriaceae</taxon>
        <taxon>Nonlabens</taxon>
    </lineage>
</organism>